<dbReference type="EMBL" id="JBIGHV010000014">
    <property type="protein sequence ID" value="MFG6433694.1"/>
    <property type="molecule type" value="Genomic_DNA"/>
</dbReference>
<dbReference type="InterPro" id="IPR011008">
    <property type="entry name" value="Dimeric_a/b-barrel"/>
</dbReference>
<sequence length="131" mass="14939">MDKPKHDYLVISRGQWDERASTEDVQRAIDQFYVWYEGHLASGRMKPGSRLTREGKLITQGLVTDGPYTETKELVGGYWFIVATSLDEAAELALQNPCLAFGLMLEVRPLEPERARAEDITNETPPAWRDR</sequence>
<evidence type="ECO:0000259" key="2">
    <source>
        <dbReference type="Pfam" id="PF03795"/>
    </source>
</evidence>
<evidence type="ECO:0000256" key="1">
    <source>
        <dbReference type="ARBA" id="ARBA00007689"/>
    </source>
</evidence>
<evidence type="ECO:0000313" key="3">
    <source>
        <dbReference type="EMBL" id="MFG6433694.1"/>
    </source>
</evidence>
<comment type="caution">
    <text evidence="3">The sequence shown here is derived from an EMBL/GenBank/DDBJ whole genome shotgun (WGS) entry which is preliminary data.</text>
</comment>
<comment type="similarity">
    <text evidence="1">Belongs to the YciI family.</text>
</comment>
<proteinExistence type="inferred from homology"/>
<accession>A0ABW7FAU3</accession>
<protein>
    <submittedName>
        <fullName evidence="3">YciI family protein</fullName>
    </submittedName>
</protein>
<organism evidence="3 4">
    <name type="scientific">Pelomonas parva</name>
    <dbReference type="NCBI Taxonomy" id="3299032"/>
    <lineage>
        <taxon>Bacteria</taxon>
        <taxon>Pseudomonadati</taxon>
        <taxon>Pseudomonadota</taxon>
        <taxon>Betaproteobacteria</taxon>
        <taxon>Burkholderiales</taxon>
        <taxon>Sphaerotilaceae</taxon>
        <taxon>Roseateles</taxon>
    </lineage>
</organism>
<reference evidence="3 4" key="1">
    <citation type="submission" date="2024-08" db="EMBL/GenBank/DDBJ databases">
        <authorList>
            <person name="Lu H."/>
        </authorList>
    </citation>
    <scope>NUCLEOTIDE SEQUENCE [LARGE SCALE GENOMIC DNA]</scope>
    <source>
        <strain evidence="3 4">LYH14W</strain>
    </source>
</reference>
<evidence type="ECO:0000313" key="4">
    <source>
        <dbReference type="Proteomes" id="UP001606210"/>
    </source>
</evidence>
<dbReference type="SUPFAM" id="SSF54909">
    <property type="entry name" value="Dimeric alpha+beta barrel"/>
    <property type="match status" value="1"/>
</dbReference>
<dbReference type="InterPro" id="IPR005545">
    <property type="entry name" value="YCII"/>
</dbReference>
<gene>
    <name evidence="3" type="ORF">ACG00Y_27575</name>
</gene>
<dbReference type="PANTHER" id="PTHR35174">
    <property type="entry name" value="BLL7171 PROTEIN-RELATED"/>
    <property type="match status" value="1"/>
</dbReference>
<keyword evidence="4" id="KW-1185">Reference proteome</keyword>
<feature type="domain" description="YCII-related" evidence="2">
    <location>
        <begin position="50"/>
        <end position="107"/>
    </location>
</feature>
<name>A0ABW7FAU3_9BURK</name>
<dbReference type="Proteomes" id="UP001606210">
    <property type="component" value="Unassembled WGS sequence"/>
</dbReference>
<dbReference type="Gene3D" id="3.30.70.1060">
    <property type="entry name" value="Dimeric alpha+beta barrel"/>
    <property type="match status" value="1"/>
</dbReference>
<dbReference type="RefSeq" id="WP_394484645.1">
    <property type="nucleotide sequence ID" value="NZ_JBIGHV010000014.1"/>
</dbReference>
<dbReference type="PANTHER" id="PTHR35174:SF3">
    <property type="entry name" value="BLL7171 PROTEIN"/>
    <property type="match status" value="1"/>
</dbReference>
<dbReference type="Pfam" id="PF03795">
    <property type="entry name" value="YCII"/>
    <property type="match status" value="1"/>
</dbReference>